<sequence>METTVADLRKEYSYQGLSESEAHPNPFHQFKTWFDQARNAQLPEPNAMTIATATLDGKPSARMVLLKDYDERGFVFYTNYASYKGQQLLQNPWGAIAFWWAELERQVRITGRVEKVSEAEADQYFNSRPKGSQLGAWASNQSQVVESREVLEQRLQQLKDEYENKAVLRPPHWGGFRVIPDEIEFWQGRPSRLHDRLLYRRGEDGSWQIQRLSP</sequence>
<accession>A0A6J4IGU9</accession>
<reference evidence="15" key="1">
    <citation type="submission" date="2020-02" db="EMBL/GenBank/DDBJ databases">
        <authorList>
            <person name="Meier V. D."/>
        </authorList>
    </citation>
    <scope>NUCLEOTIDE SEQUENCE</scope>
    <source>
        <strain evidence="15">AVDCRST_MAG92</strain>
    </source>
</reference>
<dbReference type="HAMAP" id="MF_01629">
    <property type="entry name" value="PdxH"/>
    <property type="match status" value="1"/>
</dbReference>
<feature type="domain" description="Pyridoxine 5'-phosphate oxidase dimerisation C-terminal" evidence="14">
    <location>
        <begin position="173"/>
        <end position="214"/>
    </location>
</feature>
<dbReference type="EMBL" id="CADCTM010000289">
    <property type="protein sequence ID" value="CAA9249755.1"/>
    <property type="molecule type" value="Genomic_DNA"/>
</dbReference>
<name>A0A6J4IGU9_9CYAN</name>
<evidence type="ECO:0000256" key="4">
    <source>
        <dbReference type="ARBA" id="ARBA00011738"/>
    </source>
</evidence>
<proteinExistence type="inferred from homology"/>
<evidence type="ECO:0000256" key="11">
    <source>
        <dbReference type="PIRSR" id="PIRSR000190-2"/>
    </source>
</evidence>
<evidence type="ECO:0000256" key="8">
    <source>
        <dbReference type="ARBA" id="ARBA00023096"/>
    </source>
</evidence>
<feature type="binding site" evidence="9 11">
    <location>
        <begin position="77"/>
        <end position="78"/>
    </location>
    <ligand>
        <name>FMN</name>
        <dbReference type="ChEBI" id="CHEBI:58210"/>
    </ligand>
</feature>
<dbReference type="PROSITE" id="PS01064">
    <property type="entry name" value="PYRIDOX_OXIDASE"/>
    <property type="match status" value="1"/>
</dbReference>
<feature type="binding site" evidence="9 10">
    <location>
        <begin position="192"/>
        <end position="194"/>
    </location>
    <ligand>
        <name>substrate</name>
    </ligand>
</feature>
<feature type="binding site" evidence="9 11">
    <location>
        <position position="186"/>
    </location>
    <ligand>
        <name>FMN</name>
        <dbReference type="ChEBI" id="CHEBI:58210"/>
    </ligand>
</feature>
<evidence type="ECO:0000256" key="12">
    <source>
        <dbReference type="SAM" id="Coils"/>
    </source>
</evidence>
<comment type="cofactor">
    <cofactor evidence="9 11">
        <name>FMN</name>
        <dbReference type="ChEBI" id="CHEBI:58210"/>
    </cofactor>
    <text evidence="9 11">Binds 1 FMN per subunit.</text>
</comment>
<keyword evidence="12" id="KW-0175">Coiled coil</keyword>
<protein>
    <recommendedName>
        <fullName evidence="9">Pyridoxine/pyridoxamine 5'-phosphate oxidase</fullName>
        <ecNumber evidence="9">1.4.3.5</ecNumber>
    </recommendedName>
    <alternativeName>
        <fullName evidence="9">PNP/PMP oxidase</fullName>
        <shortName evidence="9">PNPOx</shortName>
    </alternativeName>
    <alternativeName>
        <fullName evidence="9">Pyridoxal 5'-phosphate synthase</fullName>
    </alternativeName>
</protein>
<dbReference type="InterPro" id="IPR019576">
    <property type="entry name" value="Pyridoxamine_oxidase_dimer_C"/>
</dbReference>
<feature type="binding site" evidence="9 10">
    <location>
        <position position="124"/>
    </location>
    <ligand>
        <name>substrate</name>
    </ligand>
</feature>
<feature type="binding site" evidence="9 10">
    <location>
        <position position="132"/>
    </location>
    <ligand>
        <name>substrate</name>
    </ligand>
</feature>
<dbReference type="PIRSF" id="PIRSF000190">
    <property type="entry name" value="Pyd_amn-ph_oxd"/>
    <property type="match status" value="1"/>
</dbReference>
<dbReference type="InterPro" id="IPR019740">
    <property type="entry name" value="Pyridox_Oxase_CS"/>
</dbReference>
<feature type="binding site" evidence="9 11">
    <location>
        <begin position="62"/>
        <end position="67"/>
    </location>
    <ligand>
        <name>FMN</name>
        <dbReference type="ChEBI" id="CHEBI:58210"/>
    </ligand>
</feature>
<dbReference type="UniPathway" id="UPA01068">
    <property type="reaction ID" value="UER00304"/>
</dbReference>
<feature type="binding site" evidence="9 11">
    <location>
        <position position="196"/>
    </location>
    <ligand>
        <name>FMN</name>
        <dbReference type="ChEBI" id="CHEBI:58210"/>
    </ligand>
</feature>
<dbReference type="GO" id="GO:0004733">
    <property type="term" value="F:pyridoxamine phosphate oxidase activity"/>
    <property type="evidence" value="ECO:0007669"/>
    <property type="project" value="UniProtKB-UniRule"/>
</dbReference>
<dbReference type="GO" id="GO:0008615">
    <property type="term" value="P:pyridoxine biosynthetic process"/>
    <property type="evidence" value="ECO:0007669"/>
    <property type="project" value="UniProtKB-UniRule"/>
</dbReference>
<feature type="binding site" evidence="9 10">
    <location>
        <position position="128"/>
    </location>
    <ligand>
        <name>substrate</name>
    </ligand>
</feature>
<dbReference type="PANTHER" id="PTHR10851">
    <property type="entry name" value="PYRIDOXINE-5-PHOSPHATE OXIDASE"/>
    <property type="match status" value="1"/>
</dbReference>
<feature type="binding site" evidence="9 10">
    <location>
        <position position="67"/>
    </location>
    <ligand>
        <name>substrate</name>
    </ligand>
</feature>
<feature type="binding site" evidence="9 11">
    <location>
        <position position="106"/>
    </location>
    <ligand>
        <name>FMN</name>
        <dbReference type="ChEBI" id="CHEBI:58210"/>
    </ligand>
</feature>
<dbReference type="FunFam" id="2.30.110.10:FF:000005">
    <property type="entry name" value="NAD(P)H-hydrate epimerase"/>
    <property type="match status" value="1"/>
</dbReference>
<keyword evidence="6 9" id="KW-0288">FMN</keyword>
<evidence type="ECO:0000256" key="3">
    <source>
        <dbReference type="ARBA" id="ARBA00007301"/>
    </source>
</evidence>
<comment type="function">
    <text evidence="9">Catalyzes the oxidation of either pyridoxine 5'-phosphate (PNP) or pyridoxamine 5'-phosphate (PMP) into pyridoxal 5'-phosphate (PLP).</text>
</comment>
<keyword evidence="8 9" id="KW-0664">Pyridoxine biosynthesis</keyword>
<feature type="binding site" evidence="9 11">
    <location>
        <position position="84"/>
    </location>
    <ligand>
        <name>FMN</name>
        <dbReference type="ChEBI" id="CHEBI:58210"/>
    </ligand>
</feature>
<organism evidence="15">
    <name type="scientific">uncultured Coleofasciculus sp</name>
    <dbReference type="NCBI Taxonomy" id="1267456"/>
    <lineage>
        <taxon>Bacteria</taxon>
        <taxon>Bacillati</taxon>
        <taxon>Cyanobacteriota</taxon>
        <taxon>Cyanophyceae</taxon>
        <taxon>Coleofasciculales</taxon>
        <taxon>Coleofasciculaceae</taxon>
        <taxon>Coleofasciculus</taxon>
        <taxon>environmental samples</taxon>
    </lineage>
</organism>
<comment type="caution">
    <text evidence="9">Lacks conserved residue(s) required for the propagation of feature annotation.</text>
</comment>
<comment type="pathway">
    <text evidence="1 9">Cofactor metabolism; pyridoxal 5'-phosphate salvage; pyridoxal 5'-phosphate from pyridoxamine 5'-phosphate: step 1/1.</text>
</comment>
<keyword evidence="7 9" id="KW-0560">Oxidoreductase</keyword>
<dbReference type="EC" id="1.4.3.5" evidence="9"/>
<evidence type="ECO:0000256" key="1">
    <source>
        <dbReference type="ARBA" id="ARBA00004738"/>
    </source>
</evidence>
<dbReference type="AlphaFoldDB" id="A0A6J4IGU9"/>
<comment type="catalytic activity">
    <reaction evidence="9">
        <text>pyridoxine 5'-phosphate + O2 = pyridoxal 5'-phosphate + H2O2</text>
        <dbReference type="Rhea" id="RHEA:15149"/>
        <dbReference type="ChEBI" id="CHEBI:15379"/>
        <dbReference type="ChEBI" id="CHEBI:16240"/>
        <dbReference type="ChEBI" id="CHEBI:58589"/>
        <dbReference type="ChEBI" id="CHEBI:597326"/>
        <dbReference type="EC" id="1.4.3.5"/>
    </reaction>
</comment>
<comment type="pathway">
    <text evidence="2 9">Cofactor metabolism; pyridoxal 5'-phosphate salvage; pyridoxal 5'-phosphate from pyridoxine 5'-phosphate: step 1/1.</text>
</comment>
<evidence type="ECO:0000256" key="7">
    <source>
        <dbReference type="ARBA" id="ARBA00023002"/>
    </source>
</evidence>
<feature type="domain" description="Pyridoxamine 5'-phosphate oxidase N-terminal" evidence="13">
    <location>
        <begin position="35"/>
        <end position="158"/>
    </location>
</feature>
<dbReference type="PANTHER" id="PTHR10851:SF0">
    <property type="entry name" value="PYRIDOXINE-5'-PHOSPHATE OXIDASE"/>
    <property type="match status" value="1"/>
</dbReference>
<feature type="coiled-coil region" evidence="12">
    <location>
        <begin position="141"/>
        <end position="168"/>
    </location>
</feature>
<evidence type="ECO:0000259" key="13">
    <source>
        <dbReference type="Pfam" id="PF01243"/>
    </source>
</evidence>
<evidence type="ECO:0000259" key="14">
    <source>
        <dbReference type="Pfam" id="PF10590"/>
    </source>
</evidence>
<evidence type="ECO:0000256" key="9">
    <source>
        <dbReference type="HAMAP-Rule" id="MF_01629"/>
    </source>
</evidence>
<comment type="catalytic activity">
    <reaction evidence="9">
        <text>pyridoxamine 5'-phosphate + O2 + H2O = pyridoxal 5'-phosphate + H2O2 + NH4(+)</text>
        <dbReference type="Rhea" id="RHEA:15817"/>
        <dbReference type="ChEBI" id="CHEBI:15377"/>
        <dbReference type="ChEBI" id="CHEBI:15379"/>
        <dbReference type="ChEBI" id="CHEBI:16240"/>
        <dbReference type="ChEBI" id="CHEBI:28938"/>
        <dbReference type="ChEBI" id="CHEBI:58451"/>
        <dbReference type="ChEBI" id="CHEBI:597326"/>
        <dbReference type="EC" id="1.4.3.5"/>
    </reaction>
</comment>
<dbReference type="SUPFAM" id="SSF50475">
    <property type="entry name" value="FMN-binding split barrel"/>
    <property type="match status" value="1"/>
</dbReference>
<evidence type="ECO:0000313" key="15">
    <source>
        <dbReference type="EMBL" id="CAA9249755.1"/>
    </source>
</evidence>
<evidence type="ECO:0000256" key="10">
    <source>
        <dbReference type="PIRSR" id="PIRSR000190-1"/>
    </source>
</evidence>
<dbReference type="Pfam" id="PF01243">
    <property type="entry name" value="PNPOx_N"/>
    <property type="match status" value="1"/>
</dbReference>
<evidence type="ECO:0000256" key="5">
    <source>
        <dbReference type="ARBA" id="ARBA00022630"/>
    </source>
</evidence>
<dbReference type="Gene3D" id="2.30.110.10">
    <property type="entry name" value="Electron Transport, Fmn-binding Protein, Chain A"/>
    <property type="match status" value="1"/>
</dbReference>
<dbReference type="InterPro" id="IPR011576">
    <property type="entry name" value="Pyridox_Oxase_N"/>
</dbReference>
<comment type="subunit">
    <text evidence="4 9">Homodimer.</text>
</comment>
<feature type="binding site" evidence="9 11">
    <location>
        <begin position="141"/>
        <end position="142"/>
    </location>
    <ligand>
        <name>FMN</name>
        <dbReference type="ChEBI" id="CHEBI:58210"/>
    </ligand>
</feature>
<keyword evidence="5 9" id="KW-0285">Flavoprotein</keyword>
<dbReference type="InterPro" id="IPR000659">
    <property type="entry name" value="Pyridox_Oxase"/>
</dbReference>
<dbReference type="GO" id="GO:0010181">
    <property type="term" value="F:FMN binding"/>
    <property type="evidence" value="ECO:0007669"/>
    <property type="project" value="UniProtKB-UniRule"/>
</dbReference>
<dbReference type="NCBIfam" id="TIGR00558">
    <property type="entry name" value="pdxH"/>
    <property type="match status" value="1"/>
</dbReference>
<evidence type="ECO:0000256" key="2">
    <source>
        <dbReference type="ARBA" id="ARBA00005037"/>
    </source>
</evidence>
<gene>
    <name evidence="9" type="primary">pdxH</name>
    <name evidence="15" type="ORF">AVDCRST_MAG92-1953</name>
</gene>
<dbReference type="InterPro" id="IPR012349">
    <property type="entry name" value="Split_barrel_FMN-bd"/>
</dbReference>
<evidence type="ECO:0000256" key="6">
    <source>
        <dbReference type="ARBA" id="ARBA00022643"/>
    </source>
</evidence>
<feature type="binding site" evidence="10">
    <location>
        <begin position="9"/>
        <end position="12"/>
    </location>
    <ligand>
        <name>substrate</name>
    </ligand>
</feature>
<dbReference type="NCBIfam" id="NF004231">
    <property type="entry name" value="PRK05679.1"/>
    <property type="match status" value="1"/>
</dbReference>
<comment type="similarity">
    <text evidence="3 9">Belongs to the pyridoxamine 5'-phosphate oxidase family.</text>
</comment>
<dbReference type="Pfam" id="PF10590">
    <property type="entry name" value="PNP_phzG_C"/>
    <property type="match status" value="1"/>
</dbReference>